<keyword evidence="2" id="KW-1185">Reference proteome</keyword>
<organism evidence="1 2">
    <name type="scientific">Streptomyces enissocaesilis</name>
    <dbReference type="NCBI Taxonomy" id="332589"/>
    <lineage>
        <taxon>Bacteria</taxon>
        <taxon>Bacillati</taxon>
        <taxon>Actinomycetota</taxon>
        <taxon>Actinomycetes</taxon>
        <taxon>Kitasatosporales</taxon>
        <taxon>Streptomycetaceae</taxon>
        <taxon>Streptomyces</taxon>
        <taxon>Streptomyces rochei group</taxon>
    </lineage>
</organism>
<sequence length="214" mass="22923">MLHQDLTQDLRRSRDGTWEAGADTFEECPAIDADLGEPSDRASGLAVHAHLPPIAFAPLCRHHLVQDLWRGAGQLLQHGADRLAHQFQPRQHPGGRQDVGGVGALPTAGLDQVGFLQPLHCEVKQTVGAAVLGEPVTEVTQDAVVEAGIVQLRGVKSARSAVPVFRPARFSGPLPAPAVRLSTQRALHKSLGFLEGLSHPVIGHGEGMTDPRYR</sequence>
<proteinExistence type="predicted"/>
<gene>
    <name evidence="1" type="ORF">GCM10010446_68280</name>
</gene>
<evidence type="ECO:0000313" key="2">
    <source>
        <dbReference type="Proteomes" id="UP001500403"/>
    </source>
</evidence>
<name>A0ABP6K5C5_9ACTN</name>
<evidence type="ECO:0000313" key="1">
    <source>
        <dbReference type="EMBL" id="GAA2974330.1"/>
    </source>
</evidence>
<dbReference type="Proteomes" id="UP001500403">
    <property type="component" value="Unassembled WGS sequence"/>
</dbReference>
<comment type="caution">
    <text evidence="1">The sequence shown here is derived from an EMBL/GenBank/DDBJ whole genome shotgun (WGS) entry which is preliminary data.</text>
</comment>
<accession>A0ABP6K5C5</accession>
<reference evidence="2" key="1">
    <citation type="journal article" date="2019" name="Int. J. Syst. Evol. Microbiol.">
        <title>The Global Catalogue of Microorganisms (GCM) 10K type strain sequencing project: providing services to taxonomists for standard genome sequencing and annotation.</title>
        <authorList>
            <consortium name="The Broad Institute Genomics Platform"/>
            <consortium name="The Broad Institute Genome Sequencing Center for Infectious Disease"/>
            <person name="Wu L."/>
            <person name="Ma J."/>
        </authorList>
    </citation>
    <scope>NUCLEOTIDE SEQUENCE [LARGE SCALE GENOMIC DNA]</scope>
    <source>
        <strain evidence="2">JCM 9088</strain>
    </source>
</reference>
<protein>
    <submittedName>
        <fullName evidence="1">Uncharacterized protein</fullName>
    </submittedName>
</protein>
<dbReference type="EMBL" id="BAAAUD010000114">
    <property type="protein sequence ID" value="GAA2974330.1"/>
    <property type="molecule type" value="Genomic_DNA"/>
</dbReference>